<accession>A0A951PDT1</accession>
<evidence type="ECO:0000313" key="2">
    <source>
        <dbReference type="EMBL" id="MBW4467857.1"/>
    </source>
</evidence>
<organism evidence="2 3">
    <name type="scientific">Pegethrix bostrychoides GSE-TBD4-15B</name>
    <dbReference type="NCBI Taxonomy" id="2839662"/>
    <lineage>
        <taxon>Bacteria</taxon>
        <taxon>Bacillati</taxon>
        <taxon>Cyanobacteriota</taxon>
        <taxon>Cyanophyceae</taxon>
        <taxon>Oculatellales</taxon>
        <taxon>Oculatellaceae</taxon>
        <taxon>Pegethrix</taxon>
    </lineage>
</organism>
<comment type="caution">
    <text evidence="2">The sequence shown here is derived from an EMBL/GenBank/DDBJ whole genome shotgun (WGS) entry which is preliminary data.</text>
</comment>
<reference evidence="2" key="2">
    <citation type="journal article" date="2022" name="Microbiol. Resour. Announc.">
        <title>Metagenome Sequencing to Explore Phylogenomics of Terrestrial Cyanobacteria.</title>
        <authorList>
            <person name="Ward R.D."/>
            <person name="Stajich J.E."/>
            <person name="Johansen J.R."/>
            <person name="Huntemann M."/>
            <person name="Clum A."/>
            <person name="Foster B."/>
            <person name="Foster B."/>
            <person name="Roux S."/>
            <person name="Palaniappan K."/>
            <person name="Varghese N."/>
            <person name="Mukherjee S."/>
            <person name="Reddy T.B.K."/>
            <person name="Daum C."/>
            <person name="Copeland A."/>
            <person name="Chen I.A."/>
            <person name="Ivanova N.N."/>
            <person name="Kyrpides N.C."/>
            <person name="Shapiro N."/>
            <person name="Eloe-Fadrosh E.A."/>
            <person name="Pietrasiak N."/>
        </authorList>
    </citation>
    <scope>NUCLEOTIDE SEQUENCE</scope>
    <source>
        <strain evidence="2">GSE-TBD4-15B</strain>
    </source>
</reference>
<name>A0A951PDT1_9CYAN</name>
<dbReference type="Proteomes" id="UP000707356">
    <property type="component" value="Unassembled WGS sequence"/>
</dbReference>
<proteinExistence type="predicted"/>
<gene>
    <name evidence="2" type="ORF">KME07_20715</name>
</gene>
<reference evidence="2" key="1">
    <citation type="submission" date="2021-05" db="EMBL/GenBank/DDBJ databases">
        <authorList>
            <person name="Pietrasiak N."/>
            <person name="Ward R."/>
            <person name="Stajich J.E."/>
            <person name="Kurbessoian T."/>
        </authorList>
    </citation>
    <scope>NUCLEOTIDE SEQUENCE</scope>
    <source>
        <strain evidence="2">GSE-TBD4-15B</strain>
    </source>
</reference>
<protein>
    <submittedName>
        <fullName evidence="2">Uncharacterized protein</fullName>
    </submittedName>
</protein>
<feature type="region of interest" description="Disordered" evidence="1">
    <location>
        <begin position="40"/>
        <end position="60"/>
    </location>
</feature>
<evidence type="ECO:0000256" key="1">
    <source>
        <dbReference type="SAM" id="MobiDB-lite"/>
    </source>
</evidence>
<sequence>MPDPISPPSGFSDPSATIFENVTLTPAFPEPEILRGISGGTEAASDLSGRSDTATGPCSGFIDQQPDHRVLLTQYFAFLSIQVQSSDDTTLMVRGPGGTWCNDDYSGKNPGIVGQWLSGTYDIWVGSPSENAYHPYIIRLSEQKE</sequence>
<dbReference type="EMBL" id="JAHHHV010000081">
    <property type="protein sequence ID" value="MBW4467857.1"/>
    <property type="molecule type" value="Genomic_DNA"/>
</dbReference>
<evidence type="ECO:0000313" key="3">
    <source>
        <dbReference type="Proteomes" id="UP000707356"/>
    </source>
</evidence>
<dbReference type="AlphaFoldDB" id="A0A951PDT1"/>